<feature type="non-terminal residue" evidence="3">
    <location>
        <position position="1"/>
    </location>
</feature>
<sequence>NNHYVVPFGILTTLCTVFLMFACLQRNYQHYVELGVAASTVSQTNVDKENFLAYKADTETATSCEKIEIFHNAEVDTKRTTKNNSSVKKNRELLTKRSVPGRQSKLAKNAAVAKKKDNTKKVNTAEPIIYLFALVFIYLLLKAASDINQHYKSQNKADKRLRRCSLQSYAHKDQRNADRRASKGISAKSLPKF</sequence>
<keyword evidence="4" id="KW-1185">Reference proteome</keyword>
<evidence type="ECO:0000313" key="3">
    <source>
        <dbReference type="EMBL" id="ALC40637.1"/>
    </source>
</evidence>
<feature type="region of interest" description="Disordered" evidence="1">
    <location>
        <begin position="167"/>
        <end position="193"/>
    </location>
</feature>
<protein>
    <submittedName>
        <fullName evidence="3">CG8248</fullName>
    </submittedName>
</protein>
<evidence type="ECO:0000256" key="1">
    <source>
        <dbReference type="SAM" id="MobiDB-lite"/>
    </source>
</evidence>
<keyword evidence="2" id="KW-0812">Transmembrane</keyword>
<dbReference type="AlphaFoldDB" id="A0A0M4ET49"/>
<reference evidence="3 4" key="1">
    <citation type="submission" date="2015-08" db="EMBL/GenBank/DDBJ databases">
        <title>Ancestral chromatin configuration constrains chromatin evolution on differentiating sex chromosomes in Drosophila.</title>
        <authorList>
            <person name="Zhou Q."/>
            <person name="Bachtrog D."/>
        </authorList>
    </citation>
    <scope>NUCLEOTIDE SEQUENCE [LARGE SCALE GENOMIC DNA]</scope>
    <source>
        <tissue evidence="3">Whole larvae</tissue>
    </source>
</reference>
<gene>
    <name evidence="3" type="ORF">Dbus_chr2Rg216</name>
</gene>
<accession>A0A0M4ET49</accession>
<name>A0A0M4ET49_DROBS</name>
<dbReference type="EMBL" id="CP012524">
    <property type="protein sequence ID" value="ALC40637.1"/>
    <property type="molecule type" value="Genomic_DNA"/>
</dbReference>
<organism evidence="3 4">
    <name type="scientific">Drosophila busckii</name>
    <name type="common">Fruit fly</name>
    <dbReference type="NCBI Taxonomy" id="30019"/>
    <lineage>
        <taxon>Eukaryota</taxon>
        <taxon>Metazoa</taxon>
        <taxon>Ecdysozoa</taxon>
        <taxon>Arthropoda</taxon>
        <taxon>Hexapoda</taxon>
        <taxon>Insecta</taxon>
        <taxon>Pterygota</taxon>
        <taxon>Neoptera</taxon>
        <taxon>Endopterygota</taxon>
        <taxon>Diptera</taxon>
        <taxon>Brachycera</taxon>
        <taxon>Muscomorpha</taxon>
        <taxon>Ephydroidea</taxon>
        <taxon>Drosophilidae</taxon>
        <taxon>Drosophila</taxon>
    </lineage>
</organism>
<dbReference type="Proteomes" id="UP000494163">
    <property type="component" value="Chromosome 2R"/>
</dbReference>
<proteinExistence type="predicted"/>
<feature type="transmembrane region" description="Helical" evidence="2">
    <location>
        <begin position="6"/>
        <end position="24"/>
    </location>
</feature>
<keyword evidence="2" id="KW-1133">Transmembrane helix</keyword>
<evidence type="ECO:0000313" key="4">
    <source>
        <dbReference type="Proteomes" id="UP000494163"/>
    </source>
</evidence>
<dbReference type="OrthoDB" id="8009808at2759"/>
<feature type="transmembrane region" description="Helical" evidence="2">
    <location>
        <begin position="124"/>
        <end position="141"/>
    </location>
</feature>
<evidence type="ECO:0000256" key="2">
    <source>
        <dbReference type="SAM" id="Phobius"/>
    </source>
</evidence>
<keyword evidence="2" id="KW-0472">Membrane</keyword>
<feature type="compositionally biased region" description="Basic and acidic residues" evidence="1">
    <location>
        <begin position="170"/>
        <end position="181"/>
    </location>
</feature>
<dbReference type="OMA" id="ATNNHHV"/>